<dbReference type="SUPFAM" id="SSF53335">
    <property type="entry name" value="S-adenosyl-L-methionine-dependent methyltransferases"/>
    <property type="match status" value="1"/>
</dbReference>
<evidence type="ECO:0000313" key="1">
    <source>
        <dbReference type="EMBL" id="MEE6186925.1"/>
    </source>
</evidence>
<dbReference type="GO" id="GO:0008168">
    <property type="term" value="F:methyltransferase activity"/>
    <property type="evidence" value="ECO:0007669"/>
    <property type="project" value="UniProtKB-KW"/>
</dbReference>
<dbReference type="RefSeq" id="WP_330974334.1">
    <property type="nucleotide sequence ID" value="NZ_JAZGLY010000003.1"/>
</dbReference>
<dbReference type="Gene3D" id="3.40.50.150">
    <property type="entry name" value="Vaccinia Virus protein VP39"/>
    <property type="match status" value="1"/>
</dbReference>
<dbReference type="PANTHER" id="PTHR43167">
    <property type="entry name" value="PUTATIVE (AFU_ORTHOLOGUE AFUA_6G01830)-RELATED"/>
    <property type="match status" value="1"/>
</dbReference>
<accession>A0ABU7RFZ3</accession>
<keyword evidence="1" id="KW-0489">Methyltransferase</keyword>
<dbReference type="InterPro" id="IPR029063">
    <property type="entry name" value="SAM-dependent_MTases_sf"/>
</dbReference>
<proteinExistence type="predicted"/>
<keyword evidence="1" id="KW-0808">Transferase</keyword>
<keyword evidence="2" id="KW-1185">Reference proteome</keyword>
<organism evidence="1 2">
    <name type="scientific">Niabella digestorum</name>
    <dbReference type="NCBI Taxonomy" id="3117701"/>
    <lineage>
        <taxon>Bacteria</taxon>
        <taxon>Pseudomonadati</taxon>
        <taxon>Bacteroidota</taxon>
        <taxon>Chitinophagia</taxon>
        <taxon>Chitinophagales</taxon>
        <taxon>Chitinophagaceae</taxon>
        <taxon>Niabella</taxon>
    </lineage>
</organism>
<reference evidence="1 2" key="1">
    <citation type="submission" date="2024-01" db="EMBL/GenBank/DDBJ databases">
        <title>Niabella digestum sp. nov., isolated from waste digestion system.</title>
        <authorList>
            <person name="Zhang L."/>
        </authorList>
    </citation>
    <scope>NUCLEOTIDE SEQUENCE [LARGE SCALE GENOMIC DNA]</scope>
    <source>
        <strain evidence="1 2">A18</strain>
    </source>
</reference>
<dbReference type="PANTHER" id="PTHR43167:SF1">
    <property type="entry name" value="PUTATIVE (AFU_ORTHOLOGUE AFUA_6G01830)-RELATED"/>
    <property type="match status" value="1"/>
</dbReference>
<dbReference type="EC" id="2.1.1.-" evidence="1"/>
<dbReference type="GO" id="GO:0032259">
    <property type="term" value="P:methylation"/>
    <property type="evidence" value="ECO:0007669"/>
    <property type="project" value="UniProtKB-KW"/>
</dbReference>
<gene>
    <name evidence="1" type="ORF">V2H41_06535</name>
</gene>
<sequence>MVYSPLQAAAKYFQFYIHAANSKGHGTHSPFVFEFITKVMNDFTKYEDYERVEAIRTRMLADNTELLIQDLGAGSAITSSNRRSVSSIAKTTVKPRKFGQLLYRMVKYYQPRTILELGTSLGITTSYLALANPQAKVITIEGASTIAAKARENFAALGLTNVESIIGNFDDILESVLMQNPGIDFVFLDGNHRQEPTERYFRQLLPHVHNDTLLIFDDIHWSKEMDNAWANIVQHEAVTCDIDLFYIGIISFRKEFKEKQRFAIRF</sequence>
<protein>
    <submittedName>
        <fullName evidence="1">Class I SAM-dependent methyltransferase</fullName>
        <ecNumber evidence="1">2.1.1.-</ecNumber>
    </submittedName>
</protein>
<name>A0ABU7RFZ3_9BACT</name>
<dbReference type="EMBL" id="JAZGLY010000003">
    <property type="protein sequence ID" value="MEE6186925.1"/>
    <property type="molecule type" value="Genomic_DNA"/>
</dbReference>
<evidence type="ECO:0000313" key="2">
    <source>
        <dbReference type="Proteomes" id="UP001357452"/>
    </source>
</evidence>
<dbReference type="Proteomes" id="UP001357452">
    <property type="component" value="Unassembled WGS sequence"/>
</dbReference>
<dbReference type="CDD" id="cd02440">
    <property type="entry name" value="AdoMet_MTases"/>
    <property type="match status" value="1"/>
</dbReference>
<comment type="caution">
    <text evidence="1">The sequence shown here is derived from an EMBL/GenBank/DDBJ whole genome shotgun (WGS) entry which is preliminary data.</text>
</comment>
<dbReference type="Pfam" id="PF13578">
    <property type="entry name" value="Methyltransf_24"/>
    <property type="match status" value="1"/>
</dbReference>